<feature type="transmembrane region" description="Helical" evidence="1">
    <location>
        <begin position="20"/>
        <end position="40"/>
    </location>
</feature>
<dbReference type="Proteomes" id="UP000007882">
    <property type="component" value="Chromosome"/>
</dbReference>
<dbReference type="EMBL" id="AP012319">
    <property type="protein sequence ID" value="BAL86460.1"/>
    <property type="molecule type" value="Genomic_DNA"/>
</dbReference>
<sequence>MTEENQADVERRDRRRDTALFVTLAATLSVGPPLGLGWLAGTLDPSWHWGDWMAQTTQVVTGLIFFGLAMLVGRRGERRAEALANSELITSMGALSMSSARSFAGHDAQALRIAADARAALQHYSRASRAEQSKLVAKITDSYSDLTFGTFARAHALPRSVWTGLKDGAADLVDDARTLADGYGARATVRRTELQSMIHHITFAVSVGQAIIRQSQLTGTQSRQLTKIASNDTNTLDRLNRLRMLYRRELTVIADWNVLLRAHQHIVCSVYIHDPTATSDWLTPWYLEYSNDRATLTPVNVRNDKLAEPARHDRIDYSPGIPVYPQPVMHGSIPQGLRTKGIENQVRLLRKAVVPTVCVLTYELICGDGRSRRLVLDGNHRLAAAHHIAKSDPSSPTRILEFRITENEVIDTECHRTFHADTSSDKDSDWEWKGFTPDVGTIRAAFF</sequence>
<evidence type="ECO:0000313" key="2">
    <source>
        <dbReference type="EMBL" id="BAL86460.1"/>
    </source>
</evidence>
<feature type="transmembrane region" description="Helical" evidence="1">
    <location>
        <begin position="52"/>
        <end position="72"/>
    </location>
</feature>
<dbReference type="RefSeq" id="WP_014441357.1">
    <property type="nucleotide sequence ID" value="NC_017093.1"/>
</dbReference>
<keyword evidence="1" id="KW-0812">Transmembrane</keyword>
<dbReference type="OrthoDB" id="4924362at2"/>
<proteinExistence type="predicted"/>
<dbReference type="PATRIC" id="fig|512565.3.peg.1245"/>
<keyword evidence="3" id="KW-1185">Reference proteome</keyword>
<dbReference type="KEGG" id="ams:AMIS_12400"/>
<keyword evidence="1" id="KW-0472">Membrane</keyword>
<evidence type="ECO:0000313" key="3">
    <source>
        <dbReference type="Proteomes" id="UP000007882"/>
    </source>
</evidence>
<organism evidence="2 3">
    <name type="scientific">Actinoplanes missouriensis (strain ATCC 14538 / DSM 43046 / CBS 188.64 / JCM 3121 / NBRC 102363 / NCIMB 12654 / NRRL B-3342 / UNCC 431)</name>
    <dbReference type="NCBI Taxonomy" id="512565"/>
    <lineage>
        <taxon>Bacteria</taxon>
        <taxon>Bacillati</taxon>
        <taxon>Actinomycetota</taxon>
        <taxon>Actinomycetes</taxon>
        <taxon>Micromonosporales</taxon>
        <taxon>Micromonosporaceae</taxon>
        <taxon>Actinoplanes</taxon>
    </lineage>
</organism>
<protein>
    <submittedName>
        <fullName evidence="2">Uncharacterized protein</fullName>
    </submittedName>
</protein>
<name>I0H0C3_ACTM4</name>
<keyword evidence="1" id="KW-1133">Transmembrane helix</keyword>
<dbReference type="HOGENOM" id="CLU_611979_0_0_11"/>
<gene>
    <name evidence="2" type="ordered locus">AMIS_12400</name>
</gene>
<reference evidence="2 3" key="1">
    <citation type="submission" date="2012-02" db="EMBL/GenBank/DDBJ databases">
        <title>Complete genome sequence of Actinoplanes missouriensis 431 (= NBRC 102363).</title>
        <authorList>
            <person name="Ohnishi Y."/>
            <person name="Ishikawa J."/>
            <person name="Sekine M."/>
            <person name="Hosoyama A."/>
            <person name="Harada T."/>
            <person name="Narita H."/>
            <person name="Hata T."/>
            <person name="Konno Y."/>
            <person name="Tutikane K."/>
            <person name="Fujita N."/>
            <person name="Horinouchi S."/>
            <person name="Hayakawa M."/>
        </authorList>
    </citation>
    <scope>NUCLEOTIDE SEQUENCE [LARGE SCALE GENOMIC DNA]</scope>
    <source>
        <strain evidence="3">ATCC 14538 / DSM 43046 / CBS 188.64 / JCM 3121 / NBRC 102363 / NCIMB 12654 / NRRL B-3342 / UNCC 431</strain>
    </source>
</reference>
<accession>I0H0C3</accession>
<dbReference type="AlphaFoldDB" id="I0H0C3"/>
<evidence type="ECO:0000256" key="1">
    <source>
        <dbReference type="SAM" id="Phobius"/>
    </source>
</evidence>